<dbReference type="Pfam" id="PF01791">
    <property type="entry name" value="DeoC"/>
    <property type="match status" value="1"/>
</dbReference>
<dbReference type="GO" id="GO:0004332">
    <property type="term" value="F:fructose-bisphosphate aldolase activity"/>
    <property type="evidence" value="ECO:0007669"/>
    <property type="project" value="InterPro"/>
</dbReference>
<gene>
    <name evidence="2" type="ORF">DVZ84_35025</name>
</gene>
<dbReference type="Gene3D" id="3.20.20.70">
    <property type="entry name" value="Aldolase class I"/>
    <property type="match status" value="1"/>
</dbReference>
<feature type="active site" description="Schiff-base intermediate with dihydroxyacetone-P" evidence="1">
    <location>
        <position position="181"/>
    </location>
</feature>
<name>A0A369UVI3_9ACTN</name>
<organism evidence="2 3">
    <name type="scientific">Streptomyces parvulus</name>
    <dbReference type="NCBI Taxonomy" id="146923"/>
    <lineage>
        <taxon>Bacteria</taxon>
        <taxon>Bacillati</taxon>
        <taxon>Actinomycetota</taxon>
        <taxon>Actinomycetes</taxon>
        <taxon>Kitasatosporales</taxon>
        <taxon>Streptomycetaceae</taxon>
        <taxon>Streptomyces</taxon>
    </lineage>
</organism>
<dbReference type="InterPro" id="IPR002915">
    <property type="entry name" value="DeoC/FbaB/LacD_aldolase"/>
</dbReference>
<dbReference type="OrthoDB" id="9771504at2"/>
<feature type="active site" description="Proton donor" evidence="1">
    <location>
        <position position="150"/>
    </location>
</feature>
<protein>
    <submittedName>
        <fullName evidence="2">Fructose-bisphosphate aldolase</fullName>
    </submittedName>
</protein>
<accession>A0A369UVI3</accession>
<evidence type="ECO:0000313" key="3">
    <source>
        <dbReference type="Proteomes" id="UP000253742"/>
    </source>
</evidence>
<dbReference type="RefSeq" id="WP_114533231.1">
    <property type="nucleotide sequence ID" value="NZ_QQBH01000041.1"/>
</dbReference>
<dbReference type="SMART" id="SM01133">
    <property type="entry name" value="DeoC"/>
    <property type="match status" value="1"/>
</dbReference>
<dbReference type="InterPro" id="IPR050456">
    <property type="entry name" value="DeoC/FbaB_aldolase"/>
</dbReference>
<dbReference type="PIRSF" id="PIRSF038992">
    <property type="entry name" value="Aldolase_Ia"/>
    <property type="match status" value="1"/>
</dbReference>
<dbReference type="NCBIfam" id="NF005556">
    <property type="entry name" value="PRK07226.1"/>
    <property type="match status" value="1"/>
</dbReference>
<dbReference type="Proteomes" id="UP000253742">
    <property type="component" value="Unassembled WGS sequence"/>
</dbReference>
<sequence length="276" mass="28966">MSHSLSSGREIRLNRLSRHGDERYLFIPMDHSVSDGPVVNAGEFDRLMGSLVAGGADAVIVHKGRARGIAPRHLRECALIVHLSAGTSRAADTNQKVLVASVEEAVQLGADAVSVHVNVGSDTESRQLADLGAVAAECARWEIPLLAMIYPRGPRISDPHDPELLAHVVNIAVDLGADLVKTSAAEPISAMADVVASCPVPVLVAGGQPNGRSLTQYAQSAVDAGCAGLAVGRRVFTDPKPETLVRELAAIVHAPRQQPVDLSVDVPELYGTAVSL</sequence>
<evidence type="ECO:0000313" key="2">
    <source>
        <dbReference type="EMBL" id="RDD84477.1"/>
    </source>
</evidence>
<evidence type="ECO:0000256" key="1">
    <source>
        <dbReference type="PIRSR" id="PIRSR038992-1"/>
    </source>
</evidence>
<dbReference type="SUPFAM" id="SSF51569">
    <property type="entry name" value="Aldolase"/>
    <property type="match status" value="1"/>
</dbReference>
<reference evidence="2 3" key="1">
    <citation type="submission" date="2018-07" db="EMBL/GenBank/DDBJ databases">
        <title>Genome guided investigation of antibiotics producing actinomycetales strain isolated from a Macau mangrove ecosystem.</title>
        <authorList>
            <person name="Hu D."/>
        </authorList>
    </citation>
    <scope>NUCLEOTIDE SEQUENCE [LARGE SCALE GENOMIC DNA]</scope>
    <source>
        <strain evidence="2 3">2297</strain>
    </source>
</reference>
<dbReference type="InterPro" id="IPR013785">
    <property type="entry name" value="Aldolase_TIM"/>
</dbReference>
<proteinExistence type="predicted"/>
<dbReference type="AlphaFoldDB" id="A0A369UVI3"/>
<dbReference type="PANTHER" id="PTHR47916:SF1">
    <property type="entry name" value="3-HYDROXY-5-PHOSPHONOOXYPENTANE-2,4-DIONE THIOLASE"/>
    <property type="match status" value="1"/>
</dbReference>
<dbReference type="EMBL" id="QQBH01000041">
    <property type="protein sequence ID" value="RDD84477.1"/>
    <property type="molecule type" value="Genomic_DNA"/>
</dbReference>
<dbReference type="InterPro" id="IPR041720">
    <property type="entry name" value="FbaB-like"/>
</dbReference>
<comment type="caution">
    <text evidence="2">The sequence shown here is derived from an EMBL/GenBank/DDBJ whole genome shotgun (WGS) entry which is preliminary data.</text>
</comment>
<dbReference type="PANTHER" id="PTHR47916">
    <property type="entry name" value="FRUCTOSE-BISPHOSPHATE ALDOLASE CLASS 1"/>
    <property type="match status" value="1"/>
</dbReference>
<dbReference type="CDD" id="cd00958">
    <property type="entry name" value="DhnA"/>
    <property type="match status" value="1"/>
</dbReference>